<evidence type="ECO:0000256" key="4">
    <source>
        <dbReference type="ARBA" id="ARBA00023002"/>
    </source>
</evidence>
<dbReference type="InterPro" id="IPR016446">
    <property type="entry name" value="Flavin_OxRdtase_Frp"/>
</dbReference>
<evidence type="ECO:0000256" key="5">
    <source>
        <dbReference type="PIRNR" id="PIRNR005426"/>
    </source>
</evidence>
<dbReference type="InterPro" id="IPR029479">
    <property type="entry name" value="Nitroreductase"/>
</dbReference>
<sequence>MNPILQTIMNHRSVRSYSTEPVADDQIRRIVACAQAASTSSYLQAYTIIGVRDPERKAKLAELAGGQRHVASCPVLLVFCADLRRLELAAEMEGVRPDETAASLESTELFMVALIDASLAAQNAALAAESMGLGICYIGGIRNRLAETAELLRTPDRVIPVFGMTVGYPARTNNRTQSRKQRLPPESVYGEEQYPDSETLKQSLTSYNADISAYYRERTGGERADRWTEQAATRLRRPTRLDVKEILLQRKLPLQ</sequence>
<dbReference type="RefSeq" id="WP_185132834.1">
    <property type="nucleotide sequence ID" value="NZ_JACJVO010000045.1"/>
</dbReference>
<name>A0A7X0SS92_9BACL</name>
<dbReference type="PANTHER" id="PTHR43425:SF3">
    <property type="entry name" value="NADPH-DEPENDENT OXIDOREDUCTASE"/>
    <property type="match status" value="1"/>
</dbReference>
<dbReference type="Pfam" id="PF00881">
    <property type="entry name" value="Nitroreductase"/>
    <property type="match status" value="1"/>
</dbReference>
<comment type="similarity">
    <text evidence="1 5">Belongs to the flavin oxidoreductase frp family.</text>
</comment>
<dbReference type="PANTHER" id="PTHR43425">
    <property type="entry name" value="OXYGEN-INSENSITIVE NADPH NITROREDUCTASE"/>
    <property type="match status" value="1"/>
</dbReference>
<dbReference type="CDD" id="cd02146">
    <property type="entry name" value="NfsA-like"/>
    <property type="match status" value="1"/>
</dbReference>
<dbReference type="Proteomes" id="UP000564644">
    <property type="component" value="Unassembled WGS sequence"/>
</dbReference>
<accession>A0A7X0SS92</accession>
<gene>
    <name evidence="8" type="ORF">H7C18_30125</name>
</gene>
<keyword evidence="4 5" id="KW-0560">Oxidoreductase</keyword>
<dbReference type="SUPFAM" id="SSF55469">
    <property type="entry name" value="FMN-dependent nitroreductase-like"/>
    <property type="match status" value="1"/>
</dbReference>
<keyword evidence="3 5" id="KW-0288">FMN</keyword>
<evidence type="ECO:0000256" key="1">
    <source>
        <dbReference type="ARBA" id="ARBA00008366"/>
    </source>
</evidence>
<dbReference type="Gene3D" id="3.40.109.10">
    <property type="entry name" value="NADH Oxidase"/>
    <property type="match status" value="1"/>
</dbReference>
<reference evidence="8 9" key="1">
    <citation type="submission" date="2020-08" db="EMBL/GenBank/DDBJ databases">
        <title>Cohnella phylogeny.</title>
        <authorList>
            <person name="Dunlap C."/>
        </authorList>
    </citation>
    <scope>NUCLEOTIDE SEQUENCE [LARGE SCALE GENOMIC DNA]</scope>
    <source>
        <strain evidence="8 9">CBP 2801</strain>
    </source>
</reference>
<evidence type="ECO:0000313" key="8">
    <source>
        <dbReference type="EMBL" id="MBB6735177.1"/>
    </source>
</evidence>
<keyword evidence="2 5" id="KW-0285">Flavoprotein</keyword>
<comment type="caution">
    <text evidence="8">The sequence shown here is derived from an EMBL/GenBank/DDBJ whole genome shotgun (WGS) entry which is preliminary data.</text>
</comment>
<evidence type="ECO:0000256" key="2">
    <source>
        <dbReference type="ARBA" id="ARBA00022630"/>
    </source>
</evidence>
<dbReference type="GO" id="GO:0016491">
    <property type="term" value="F:oxidoreductase activity"/>
    <property type="evidence" value="ECO:0007669"/>
    <property type="project" value="UniProtKB-UniRule"/>
</dbReference>
<dbReference type="InterPro" id="IPR000415">
    <property type="entry name" value="Nitroreductase-like"/>
</dbReference>
<keyword evidence="5" id="KW-0521">NADP</keyword>
<evidence type="ECO:0000313" key="9">
    <source>
        <dbReference type="Proteomes" id="UP000564644"/>
    </source>
</evidence>
<keyword evidence="9" id="KW-1185">Reference proteome</keyword>
<evidence type="ECO:0000259" key="7">
    <source>
        <dbReference type="Pfam" id="PF00881"/>
    </source>
</evidence>
<proteinExistence type="inferred from homology"/>
<dbReference type="EMBL" id="JACJVO010000045">
    <property type="protein sequence ID" value="MBB6735177.1"/>
    <property type="molecule type" value="Genomic_DNA"/>
</dbReference>
<dbReference type="PIRSF" id="PIRSF005426">
    <property type="entry name" value="Frp"/>
    <property type="match status" value="1"/>
</dbReference>
<feature type="domain" description="Nitroreductase" evidence="7">
    <location>
        <begin position="8"/>
        <end position="168"/>
    </location>
</feature>
<protein>
    <submittedName>
        <fullName evidence="8">NADPH-dependent oxidoreductase</fullName>
    </submittedName>
</protein>
<organism evidence="8 9">
    <name type="scientific">Cohnella zeiphila</name>
    <dbReference type="NCBI Taxonomy" id="2761120"/>
    <lineage>
        <taxon>Bacteria</taxon>
        <taxon>Bacillati</taxon>
        <taxon>Bacillota</taxon>
        <taxon>Bacilli</taxon>
        <taxon>Bacillales</taxon>
        <taxon>Paenibacillaceae</taxon>
        <taxon>Cohnella</taxon>
    </lineage>
</organism>
<evidence type="ECO:0000256" key="3">
    <source>
        <dbReference type="ARBA" id="ARBA00022643"/>
    </source>
</evidence>
<dbReference type="AlphaFoldDB" id="A0A7X0SS92"/>
<evidence type="ECO:0000256" key="6">
    <source>
        <dbReference type="SAM" id="MobiDB-lite"/>
    </source>
</evidence>
<feature type="region of interest" description="Disordered" evidence="6">
    <location>
        <begin position="170"/>
        <end position="195"/>
    </location>
</feature>